<protein>
    <recommendedName>
        <fullName evidence="7">Acyl CoA:acetate/3-ketoacid CoA transferase</fullName>
    </recommendedName>
</protein>
<name>A0A512M9N1_9BACT</name>
<gene>
    <name evidence="5" type="ORF">BGE01nite_27140</name>
</gene>
<comment type="caution">
    <text evidence="5">The sequence shown here is derived from an EMBL/GenBank/DDBJ whole genome shotgun (WGS) entry which is preliminary data.</text>
</comment>
<dbReference type="InterPro" id="IPR037171">
    <property type="entry name" value="NagB/RpiA_transferase-like"/>
</dbReference>
<dbReference type="Gene3D" id="3.40.1080.10">
    <property type="entry name" value="Glutaconate Coenzyme A-transferase"/>
    <property type="match status" value="2"/>
</dbReference>
<dbReference type="PANTHER" id="PTHR43293">
    <property type="entry name" value="ACETATE COA-TRANSFERASE YDIF"/>
    <property type="match status" value="1"/>
</dbReference>
<proteinExistence type="inferred from homology"/>
<dbReference type="OrthoDB" id="9805230at2"/>
<dbReference type="SMART" id="SM00882">
    <property type="entry name" value="CoA_trans"/>
    <property type="match status" value="2"/>
</dbReference>
<reference evidence="5 6" key="1">
    <citation type="submission" date="2019-07" db="EMBL/GenBank/DDBJ databases">
        <title>Whole genome shotgun sequence of Brevifollis gellanilyticus NBRC 108608.</title>
        <authorList>
            <person name="Hosoyama A."/>
            <person name="Uohara A."/>
            <person name="Ohji S."/>
            <person name="Ichikawa N."/>
        </authorList>
    </citation>
    <scope>NUCLEOTIDE SEQUENCE [LARGE SCALE GENOMIC DNA]</scope>
    <source>
        <strain evidence="5 6">NBRC 108608</strain>
    </source>
</reference>
<keyword evidence="2 3" id="KW-0808">Transferase</keyword>
<accession>A0A512M9N1</accession>
<dbReference type="SUPFAM" id="SSF100950">
    <property type="entry name" value="NagB/RpiA/CoA transferase-like"/>
    <property type="match status" value="2"/>
</dbReference>
<evidence type="ECO:0000256" key="3">
    <source>
        <dbReference type="PIRNR" id="PIRNR000858"/>
    </source>
</evidence>
<dbReference type="EMBL" id="BKAG01000017">
    <property type="protein sequence ID" value="GEP43423.1"/>
    <property type="molecule type" value="Genomic_DNA"/>
</dbReference>
<evidence type="ECO:0008006" key="7">
    <source>
        <dbReference type="Google" id="ProtNLM"/>
    </source>
</evidence>
<evidence type="ECO:0000313" key="5">
    <source>
        <dbReference type="EMBL" id="GEP43423.1"/>
    </source>
</evidence>
<dbReference type="InterPro" id="IPR004165">
    <property type="entry name" value="CoA_trans_fam_I"/>
</dbReference>
<dbReference type="AlphaFoldDB" id="A0A512M9N1"/>
<dbReference type="GO" id="GO:0008410">
    <property type="term" value="F:CoA-transferase activity"/>
    <property type="evidence" value="ECO:0007669"/>
    <property type="project" value="InterPro"/>
</dbReference>
<evidence type="ECO:0000256" key="4">
    <source>
        <dbReference type="PIRSR" id="PIRSR000858-1"/>
    </source>
</evidence>
<dbReference type="GO" id="GO:0046952">
    <property type="term" value="P:ketone body catabolic process"/>
    <property type="evidence" value="ECO:0007669"/>
    <property type="project" value="InterPro"/>
</dbReference>
<comment type="similarity">
    <text evidence="1 3">Belongs to the 3-oxoacid CoA-transferase family.</text>
</comment>
<keyword evidence="6" id="KW-1185">Reference proteome</keyword>
<dbReference type="RefSeq" id="WP_146850999.1">
    <property type="nucleotide sequence ID" value="NZ_BKAG01000017.1"/>
</dbReference>
<evidence type="ECO:0000256" key="2">
    <source>
        <dbReference type="ARBA" id="ARBA00022679"/>
    </source>
</evidence>
<sequence>MRAPAILATADEAIAAIPSGSTVAVGGFVGAGHPEMLTSALERRFLQTGTPNDLTLYYCAGQGDRCERGLNHLAYAGLVKRVIGGHWNLAPKLGTLALANEIEAYNLPQGVLSVLLREIAAKRPGLFTQVGLNTFIDPAQTGGRMNARTTEPLVERVEIDGQTWLRYKSVPVHVGLIRATHADARGNLSMECEGLISEVLPIAQAAKNHDGIVIAQVESVVDVLPDPKAVRVPGILVDYIVTSGGLQHDQTFGEVFNEEFVVSSNLTFELPAMAESERKVIGTRALKEIREGDIVNLGIGLPESVAMVAAETGRLHEFTLTVESGPTGGVPASGLSFGCSHFPEAVIDQPAQFDFYDGGGLDIGVLGAVEVDAQGSVNVTSFAGRFAGVGGFVNIAHSARRLIFCCTFLAKGQPKFVREIQHVCFHGPTAVSRGQQVLYVTERAVFELASTGLRLIEVMPGFDVQKDVLDQMQFAPQVALRPSSLS</sequence>
<dbReference type="PANTHER" id="PTHR43293:SF1">
    <property type="entry name" value="ACETATE COA-TRANSFERASE YDIF"/>
    <property type="match status" value="1"/>
</dbReference>
<dbReference type="PIRSF" id="PIRSF000858">
    <property type="entry name" value="SCOT-t"/>
    <property type="match status" value="1"/>
</dbReference>
<dbReference type="Proteomes" id="UP000321577">
    <property type="component" value="Unassembled WGS sequence"/>
</dbReference>
<dbReference type="InterPro" id="IPR014388">
    <property type="entry name" value="3-oxoacid_CoA-transferase"/>
</dbReference>
<organism evidence="5 6">
    <name type="scientific">Brevifollis gellanilyticus</name>
    <dbReference type="NCBI Taxonomy" id="748831"/>
    <lineage>
        <taxon>Bacteria</taxon>
        <taxon>Pseudomonadati</taxon>
        <taxon>Verrucomicrobiota</taxon>
        <taxon>Verrucomicrobiia</taxon>
        <taxon>Verrucomicrobiales</taxon>
        <taxon>Verrucomicrobiaceae</taxon>
    </lineage>
</organism>
<feature type="active site" description="5-glutamyl coenzyme A thioester intermediate" evidence="4">
    <location>
        <position position="323"/>
    </location>
</feature>
<evidence type="ECO:0000313" key="6">
    <source>
        <dbReference type="Proteomes" id="UP000321577"/>
    </source>
</evidence>
<evidence type="ECO:0000256" key="1">
    <source>
        <dbReference type="ARBA" id="ARBA00007154"/>
    </source>
</evidence>
<dbReference type="Pfam" id="PF01144">
    <property type="entry name" value="CoA_trans"/>
    <property type="match status" value="1"/>
</dbReference>